<evidence type="ECO:0000313" key="2">
    <source>
        <dbReference type="Proteomes" id="UP000077266"/>
    </source>
</evidence>
<proteinExistence type="predicted"/>
<dbReference type="InParanoid" id="A0A165M892"/>
<dbReference type="OrthoDB" id="3358861at2759"/>
<name>A0A165M892_EXIGL</name>
<dbReference type="Proteomes" id="UP000077266">
    <property type="component" value="Unassembled WGS sequence"/>
</dbReference>
<dbReference type="EMBL" id="KV425914">
    <property type="protein sequence ID" value="KZV98898.1"/>
    <property type="molecule type" value="Genomic_DNA"/>
</dbReference>
<keyword evidence="2" id="KW-1185">Reference proteome</keyword>
<reference evidence="1 2" key="1">
    <citation type="journal article" date="2016" name="Mol. Biol. Evol.">
        <title>Comparative Genomics of Early-Diverging Mushroom-Forming Fungi Provides Insights into the Origins of Lignocellulose Decay Capabilities.</title>
        <authorList>
            <person name="Nagy L.G."/>
            <person name="Riley R."/>
            <person name="Tritt A."/>
            <person name="Adam C."/>
            <person name="Daum C."/>
            <person name="Floudas D."/>
            <person name="Sun H."/>
            <person name="Yadav J.S."/>
            <person name="Pangilinan J."/>
            <person name="Larsson K.H."/>
            <person name="Matsuura K."/>
            <person name="Barry K."/>
            <person name="Labutti K."/>
            <person name="Kuo R."/>
            <person name="Ohm R.A."/>
            <person name="Bhattacharya S.S."/>
            <person name="Shirouzu T."/>
            <person name="Yoshinaga Y."/>
            <person name="Martin F.M."/>
            <person name="Grigoriev I.V."/>
            <person name="Hibbett D.S."/>
        </authorList>
    </citation>
    <scope>NUCLEOTIDE SEQUENCE [LARGE SCALE GENOMIC DNA]</scope>
    <source>
        <strain evidence="1 2">HHB12029</strain>
    </source>
</reference>
<dbReference type="Gene3D" id="1.20.1270.60">
    <property type="entry name" value="Arfaptin homology (AH) domain/BAR domain"/>
    <property type="match status" value="1"/>
</dbReference>
<dbReference type="STRING" id="1314781.A0A165M892"/>
<sequence length="117" mass="13003">MVHRPGDPQLLAQLIKHDKEYATAFHALVVASTASRDSLSAYAAASPQNVARPIAVIVSALTGADDALNAYRESFEEWREHLRRLKEIEDEVAVVLRDRQILYVQPLTLRPSLTAPT</sequence>
<dbReference type="AlphaFoldDB" id="A0A165M892"/>
<protein>
    <submittedName>
        <fullName evidence="1">Uncharacterized protein</fullName>
    </submittedName>
</protein>
<dbReference type="InterPro" id="IPR027267">
    <property type="entry name" value="AH/BAR_dom_sf"/>
</dbReference>
<gene>
    <name evidence="1" type="ORF">EXIGLDRAFT_606567</name>
</gene>
<accession>A0A165M892</accession>
<organism evidence="1 2">
    <name type="scientific">Exidia glandulosa HHB12029</name>
    <dbReference type="NCBI Taxonomy" id="1314781"/>
    <lineage>
        <taxon>Eukaryota</taxon>
        <taxon>Fungi</taxon>
        <taxon>Dikarya</taxon>
        <taxon>Basidiomycota</taxon>
        <taxon>Agaricomycotina</taxon>
        <taxon>Agaricomycetes</taxon>
        <taxon>Auriculariales</taxon>
        <taxon>Exidiaceae</taxon>
        <taxon>Exidia</taxon>
    </lineage>
</organism>
<evidence type="ECO:0000313" key="1">
    <source>
        <dbReference type="EMBL" id="KZV98898.1"/>
    </source>
</evidence>